<proteinExistence type="predicted"/>
<name>A0A2I0VT62_9ASPA</name>
<dbReference type="AlphaFoldDB" id="A0A2I0VT62"/>
<protein>
    <submittedName>
        <fullName evidence="1">Uncharacterized protein</fullName>
    </submittedName>
</protein>
<dbReference type="Proteomes" id="UP000233837">
    <property type="component" value="Unassembled WGS sequence"/>
</dbReference>
<reference evidence="1 2" key="2">
    <citation type="journal article" date="2017" name="Nature">
        <title>The Apostasia genome and the evolution of orchids.</title>
        <authorList>
            <person name="Zhang G.Q."/>
            <person name="Liu K.W."/>
            <person name="Li Z."/>
            <person name="Lohaus R."/>
            <person name="Hsiao Y.Y."/>
            <person name="Niu S.C."/>
            <person name="Wang J.Y."/>
            <person name="Lin Y.C."/>
            <person name="Xu Q."/>
            <person name="Chen L.J."/>
            <person name="Yoshida K."/>
            <person name="Fujiwara S."/>
            <person name="Wang Z.W."/>
            <person name="Zhang Y.Q."/>
            <person name="Mitsuda N."/>
            <person name="Wang M."/>
            <person name="Liu G.H."/>
            <person name="Pecoraro L."/>
            <person name="Huang H.X."/>
            <person name="Xiao X.J."/>
            <person name="Lin M."/>
            <person name="Wu X.Y."/>
            <person name="Wu W.L."/>
            <person name="Chen Y.Y."/>
            <person name="Chang S.B."/>
            <person name="Sakamoto S."/>
            <person name="Ohme-Takagi M."/>
            <person name="Yagi M."/>
            <person name="Zeng S.J."/>
            <person name="Shen C.Y."/>
            <person name="Yeh C.M."/>
            <person name="Luo Y.B."/>
            <person name="Tsai W.C."/>
            <person name="Van de Peer Y."/>
            <person name="Liu Z.J."/>
        </authorList>
    </citation>
    <scope>NUCLEOTIDE SEQUENCE [LARGE SCALE GENOMIC DNA]</scope>
    <source>
        <tissue evidence="1">The whole plant</tissue>
    </source>
</reference>
<gene>
    <name evidence="1" type="ORF">MA16_Dca021911</name>
</gene>
<sequence length="253" mass="28123">MASMEVNPNIANSSLVKIGSVVIFDGVAPAALAPRVFVREVIILNYVLNSRTTLSCTDNVSTLCVLAEEDFPFVTPASTYRKHSENVVSHLMATMCPEDVSSSVNVVPIKQVHDIFASIPNIGFKDNDNFVNVPISVMYNADMKSHMASSSFHEPSRVQNPIQVDCVAYDEKKNKAPIEKPKEVQVDQALVDLTKEVKNKKELVSLAAIVASFFWRKIEERALKAYLEESSQKKKISLVSKDLATLSHRGRWK</sequence>
<evidence type="ECO:0000313" key="1">
    <source>
        <dbReference type="EMBL" id="PKU66598.1"/>
    </source>
</evidence>
<dbReference type="EMBL" id="KZ503265">
    <property type="protein sequence ID" value="PKU66598.1"/>
    <property type="molecule type" value="Genomic_DNA"/>
</dbReference>
<reference evidence="1 2" key="1">
    <citation type="journal article" date="2016" name="Sci. Rep.">
        <title>The Dendrobium catenatum Lindl. genome sequence provides insights into polysaccharide synthase, floral development and adaptive evolution.</title>
        <authorList>
            <person name="Zhang G.Q."/>
            <person name="Xu Q."/>
            <person name="Bian C."/>
            <person name="Tsai W.C."/>
            <person name="Yeh C.M."/>
            <person name="Liu K.W."/>
            <person name="Yoshida K."/>
            <person name="Zhang L.S."/>
            <person name="Chang S.B."/>
            <person name="Chen F."/>
            <person name="Shi Y."/>
            <person name="Su Y.Y."/>
            <person name="Zhang Y.Q."/>
            <person name="Chen L.J."/>
            <person name="Yin Y."/>
            <person name="Lin M."/>
            <person name="Huang H."/>
            <person name="Deng H."/>
            <person name="Wang Z.W."/>
            <person name="Zhu S.L."/>
            <person name="Zhao X."/>
            <person name="Deng C."/>
            <person name="Niu S.C."/>
            <person name="Huang J."/>
            <person name="Wang M."/>
            <person name="Liu G.H."/>
            <person name="Yang H.J."/>
            <person name="Xiao X.J."/>
            <person name="Hsiao Y.Y."/>
            <person name="Wu W.L."/>
            <person name="Chen Y.Y."/>
            <person name="Mitsuda N."/>
            <person name="Ohme-Takagi M."/>
            <person name="Luo Y.B."/>
            <person name="Van de Peer Y."/>
            <person name="Liu Z.J."/>
        </authorList>
    </citation>
    <scope>NUCLEOTIDE SEQUENCE [LARGE SCALE GENOMIC DNA]</scope>
    <source>
        <tissue evidence="1">The whole plant</tissue>
    </source>
</reference>
<accession>A0A2I0VT62</accession>
<organism evidence="1 2">
    <name type="scientific">Dendrobium catenatum</name>
    <dbReference type="NCBI Taxonomy" id="906689"/>
    <lineage>
        <taxon>Eukaryota</taxon>
        <taxon>Viridiplantae</taxon>
        <taxon>Streptophyta</taxon>
        <taxon>Embryophyta</taxon>
        <taxon>Tracheophyta</taxon>
        <taxon>Spermatophyta</taxon>
        <taxon>Magnoliopsida</taxon>
        <taxon>Liliopsida</taxon>
        <taxon>Asparagales</taxon>
        <taxon>Orchidaceae</taxon>
        <taxon>Epidendroideae</taxon>
        <taxon>Malaxideae</taxon>
        <taxon>Dendrobiinae</taxon>
        <taxon>Dendrobium</taxon>
    </lineage>
</organism>
<keyword evidence="2" id="KW-1185">Reference proteome</keyword>
<evidence type="ECO:0000313" key="2">
    <source>
        <dbReference type="Proteomes" id="UP000233837"/>
    </source>
</evidence>